<proteinExistence type="predicted"/>
<dbReference type="CDD" id="cd12915">
    <property type="entry name" value="PDC2_DGC_like"/>
    <property type="match status" value="1"/>
</dbReference>
<dbReference type="Pfam" id="PF00990">
    <property type="entry name" value="GGDEF"/>
    <property type="match status" value="1"/>
</dbReference>
<keyword evidence="1" id="KW-0472">Membrane</keyword>
<dbReference type="InterPro" id="IPR052155">
    <property type="entry name" value="Biofilm_reg_signaling"/>
</dbReference>
<feature type="domain" description="GGDEF" evidence="4">
    <location>
        <begin position="498"/>
        <end position="631"/>
    </location>
</feature>
<feature type="domain" description="PAS" evidence="2">
    <location>
        <begin position="337"/>
        <end position="377"/>
    </location>
</feature>
<dbReference type="PROSITE" id="PS50883">
    <property type="entry name" value="EAL"/>
    <property type="match status" value="1"/>
</dbReference>
<evidence type="ECO:0000313" key="6">
    <source>
        <dbReference type="Proteomes" id="UP000580654"/>
    </source>
</evidence>
<dbReference type="SMART" id="SM00267">
    <property type="entry name" value="GGDEF"/>
    <property type="match status" value="1"/>
</dbReference>
<dbReference type="AlphaFoldDB" id="A0A840XU51"/>
<organism evidence="5 6">
    <name type="scientific">Muricoccus pecuniae</name>
    <dbReference type="NCBI Taxonomy" id="693023"/>
    <lineage>
        <taxon>Bacteria</taxon>
        <taxon>Pseudomonadati</taxon>
        <taxon>Pseudomonadota</taxon>
        <taxon>Alphaproteobacteria</taxon>
        <taxon>Acetobacterales</taxon>
        <taxon>Roseomonadaceae</taxon>
        <taxon>Muricoccus</taxon>
    </lineage>
</organism>
<dbReference type="Gene3D" id="3.30.450.20">
    <property type="entry name" value="PAS domain"/>
    <property type="match status" value="3"/>
</dbReference>
<dbReference type="Gene3D" id="3.30.70.270">
    <property type="match status" value="1"/>
</dbReference>
<comment type="caution">
    <text evidence="5">The sequence shown here is derived from an EMBL/GenBank/DDBJ whole genome shotgun (WGS) entry which is preliminary data.</text>
</comment>
<dbReference type="InterPro" id="IPR001633">
    <property type="entry name" value="EAL_dom"/>
</dbReference>
<dbReference type="InterPro" id="IPR029787">
    <property type="entry name" value="Nucleotide_cyclase"/>
</dbReference>
<dbReference type="PANTHER" id="PTHR44757:SF2">
    <property type="entry name" value="BIOFILM ARCHITECTURE MAINTENANCE PROTEIN MBAA"/>
    <property type="match status" value="1"/>
</dbReference>
<dbReference type="Proteomes" id="UP000580654">
    <property type="component" value="Unassembled WGS sequence"/>
</dbReference>
<evidence type="ECO:0000259" key="2">
    <source>
        <dbReference type="PROSITE" id="PS50112"/>
    </source>
</evidence>
<feature type="transmembrane region" description="Helical" evidence="1">
    <location>
        <begin position="305"/>
        <end position="328"/>
    </location>
</feature>
<dbReference type="SUPFAM" id="SSF55073">
    <property type="entry name" value="Nucleotide cyclase"/>
    <property type="match status" value="1"/>
</dbReference>
<evidence type="ECO:0000313" key="5">
    <source>
        <dbReference type="EMBL" id="MBB5692075.1"/>
    </source>
</evidence>
<keyword evidence="1" id="KW-0812">Transmembrane</keyword>
<dbReference type="CDD" id="cd01948">
    <property type="entry name" value="EAL"/>
    <property type="match status" value="1"/>
</dbReference>
<dbReference type="InterPro" id="IPR035919">
    <property type="entry name" value="EAL_sf"/>
</dbReference>
<dbReference type="InterPro" id="IPR043128">
    <property type="entry name" value="Rev_trsase/Diguanyl_cyclase"/>
</dbReference>
<dbReference type="NCBIfam" id="TIGR00254">
    <property type="entry name" value="GGDEF"/>
    <property type="match status" value="1"/>
</dbReference>
<dbReference type="PROSITE" id="PS50887">
    <property type="entry name" value="GGDEF"/>
    <property type="match status" value="1"/>
</dbReference>
<name>A0A840XU51_9PROT</name>
<gene>
    <name evidence="5" type="ORF">FHS87_000086</name>
</gene>
<dbReference type="Pfam" id="PF12860">
    <property type="entry name" value="PAS_7"/>
    <property type="match status" value="1"/>
</dbReference>
<dbReference type="SUPFAM" id="SSF55785">
    <property type="entry name" value="PYP-like sensor domain (PAS domain)"/>
    <property type="match status" value="1"/>
</dbReference>
<dbReference type="CDD" id="cd12914">
    <property type="entry name" value="PDC1_DGC_like"/>
    <property type="match status" value="1"/>
</dbReference>
<protein>
    <submittedName>
        <fullName evidence="5">Diguanylate cyclase (GGDEF)-like protein</fullName>
    </submittedName>
</protein>
<dbReference type="SMART" id="SM00052">
    <property type="entry name" value="EAL"/>
    <property type="match status" value="1"/>
</dbReference>
<evidence type="ECO:0000256" key="1">
    <source>
        <dbReference type="SAM" id="Phobius"/>
    </source>
</evidence>
<dbReference type="InterPro" id="IPR000014">
    <property type="entry name" value="PAS"/>
</dbReference>
<evidence type="ECO:0000259" key="4">
    <source>
        <dbReference type="PROSITE" id="PS50887"/>
    </source>
</evidence>
<dbReference type="Pfam" id="PF00563">
    <property type="entry name" value="EAL"/>
    <property type="match status" value="1"/>
</dbReference>
<dbReference type="InterPro" id="IPR035965">
    <property type="entry name" value="PAS-like_dom_sf"/>
</dbReference>
<keyword evidence="6" id="KW-1185">Reference proteome</keyword>
<feature type="transmembrane region" description="Helical" evidence="1">
    <location>
        <begin position="40"/>
        <end position="60"/>
    </location>
</feature>
<dbReference type="CDD" id="cd01949">
    <property type="entry name" value="GGDEF"/>
    <property type="match status" value="1"/>
</dbReference>
<dbReference type="InterPro" id="IPR000160">
    <property type="entry name" value="GGDEF_dom"/>
</dbReference>
<evidence type="ECO:0000259" key="3">
    <source>
        <dbReference type="PROSITE" id="PS50883"/>
    </source>
</evidence>
<dbReference type="SUPFAM" id="SSF141868">
    <property type="entry name" value="EAL domain-like"/>
    <property type="match status" value="1"/>
</dbReference>
<feature type="domain" description="EAL" evidence="3">
    <location>
        <begin position="640"/>
        <end position="890"/>
    </location>
</feature>
<dbReference type="RefSeq" id="WP_184512705.1">
    <property type="nucleotide sequence ID" value="NZ_JACIJD010000001.1"/>
</dbReference>
<sequence length="892" mass="96090">MRHTAPDTPAPDSVPARPLATSRIRARLRTRLRALAELKLDLAIIALILAMLWGAIGVWLDEERVRIEHGAEQAAANIAGAAEQGVSRTIDAIDHRLRMARDTYARDPAGFSTDLISGGRYSDGMVVQLAVIDAAGRLVFTNLGPADGTLSLADRPHFRVHLERSEDFLFISVPVLGRVSGRWTVQFTRKILGPDGSFAGVVVCSLDPYWFTQFHELLDFSGTMLLLGKDGVVRAAAPDGALLGQNISDTPLGRAAVGAVSGSLRMPAMEGAAEQIVSFRQMRNHPIAVAIGMETAPLAGSYRRILLGTLSVGGGLTVLVLAAGALLIRNKRRLLLSRQVLRHAIENLDQGLVMVDRDGRIVLRNSRYLALLDLPPEMAEPGAEHARIIHWQARQGEFGEGGSDLDFARWIASSGLKEGRGVCLRERVRPDGRVLEARHRFLAEGGMVSTFTDITERRRAEAEVRHLAHHDTLTDLANRVLLEQRLTKALEAAERSGGSVTVLCIDLDRFKSVNDALGHAAGDELLRQVAGRLRGLAQPADIVSRVDGDEFVLVRPGLSEPGDAAALAESILSAIRLPCDYQGAAVSLEACAGIAISPGDGATVAALLANVETALHRAKDAGRGATSFFEPSMEARLRERDRMERDLRAALSGSGLSVHFQPLHACATGEVTAFEALVRWNHPERGAIPPAEFIPVAEESGLVLQLGERVLREACAAAAGWERPCTVAVNLSPLQFRRGNLPLIVAEALATTGLSPSRLELEVTESLLIEDAEGVLKAMRSLKALGVRLALDDFGTGYSSLSYLRRFPFDKLKIDKSFVQSIGADPGGRAIVEAIIAMARSLQLRTTAEGVETQEQLDYLRRQGCDEVQGFLLGRAMAGSAIPDFLGHPAPA</sequence>
<dbReference type="EMBL" id="JACIJD010000001">
    <property type="protein sequence ID" value="MBB5692075.1"/>
    <property type="molecule type" value="Genomic_DNA"/>
</dbReference>
<reference evidence="5 6" key="1">
    <citation type="submission" date="2020-08" db="EMBL/GenBank/DDBJ databases">
        <title>Genomic Encyclopedia of Type Strains, Phase IV (KMG-IV): sequencing the most valuable type-strain genomes for metagenomic binning, comparative biology and taxonomic classification.</title>
        <authorList>
            <person name="Goeker M."/>
        </authorList>
    </citation>
    <scope>NUCLEOTIDE SEQUENCE [LARGE SCALE GENOMIC DNA]</scope>
    <source>
        <strain evidence="5 6">DSM 25622</strain>
    </source>
</reference>
<accession>A0A840XU51</accession>
<dbReference type="Gene3D" id="3.20.20.450">
    <property type="entry name" value="EAL domain"/>
    <property type="match status" value="1"/>
</dbReference>
<dbReference type="PANTHER" id="PTHR44757">
    <property type="entry name" value="DIGUANYLATE CYCLASE DGCP"/>
    <property type="match status" value="1"/>
</dbReference>
<dbReference type="PROSITE" id="PS50112">
    <property type="entry name" value="PAS"/>
    <property type="match status" value="1"/>
</dbReference>
<keyword evidence="1" id="KW-1133">Transmembrane helix</keyword>